<evidence type="ECO:0000313" key="2">
    <source>
        <dbReference type="EMBL" id="EHR36288.1"/>
    </source>
</evidence>
<name>H3NL32_9FIRM</name>
<keyword evidence="1" id="KW-0472">Membrane</keyword>
<keyword evidence="1" id="KW-1133">Transmembrane helix</keyword>
<dbReference type="EMBL" id="AGEI01000002">
    <property type="protein sequence ID" value="EHR36288.1"/>
    <property type="molecule type" value="Genomic_DNA"/>
</dbReference>
<keyword evidence="3" id="KW-1185">Reference proteome</keyword>
<proteinExistence type="predicted"/>
<protein>
    <submittedName>
        <fullName evidence="2">Uncharacterized protein</fullName>
    </submittedName>
</protein>
<keyword evidence="1" id="KW-0812">Transmembrane</keyword>
<dbReference type="GeneID" id="96998070"/>
<dbReference type="STRING" id="883114.HMPREF9709_00043"/>
<sequence length="152" mass="17904">MSRIRKVSNTIIFIYIASIIFQMASLILIKKPDQSFQELLKNNLMYTIRFMSIFLFIISFLLFFKIRERYKMKIDNEAIVLTAMLLISNAILQQLALIVGFIILMYFIIRDENISLKNVFSNINLGKIKLEFILSILLILISIFVQFAYFKI</sequence>
<accession>H3NL32</accession>
<organism evidence="2 3">
    <name type="scientific">Helcococcus kunzii ATCC 51366</name>
    <dbReference type="NCBI Taxonomy" id="883114"/>
    <lineage>
        <taxon>Bacteria</taxon>
        <taxon>Bacillati</taxon>
        <taxon>Bacillota</taxon>
        <taxon>Tissierellia</taxon>
        <taxon>Tissierellales</taxon>
        <taxon>Peptoniphilaceae</taxon>
        <taxon>Helcococcus</taxon>
    </lineage>
</organism>
<dbReference type="HOGENOM" id="CLU_1719827_0_0_9"/>
<dbReference type="AlphaFoldDB" id="H3NL32"/>
<evidence type="ECO:0000313" key="3">
    <source>
        <dbReference type="Proteomes" id="UP000004191"/>
    </source>
</evidence>
<reference evidence="2 3" key="1">
    <citation type="submission" date="2012-01" db="EMBL/GenBank/DDBJ databases">
        <title>The Genome Sequence of Helcococcus kunzii ATCC 51366.</title>
        <authorList>
            <consortium name="The Broad Institute Genome Sequencing Platform"/>
            <person name="Earl A."/>
            <person name="Ward D."/>
            <person name="Feldgarden M."/>
            <person name="Gevers D."/>
            <person name="Huys G."/>
            <person name="Young S.K."/>
            <person name="Zeng Q."/>
            <person name="Gargeya S."/>
            <person name="Fitzgerald M."/>
            <person name="Haas B."/>
            <person name="Abouelleil A."/>
            <person name="Alvarado L."/>
            <person name="Arachchi H.M."/>
            <person name="Berlin A."/>
            <person name="Chapman S.B."/>
            <person name="Gearin G."/>
            <person name="Goldberg J."/>
            <person name="Griggs A."/>
            <person name="Gujja S."/>
            <person name="Hansen M."/>
            <person name="Heiman D."/>
            <person name="Howarth C."/>
            <person name="Larimer J."/>
            <person name="Lui A."/>
            <person name="MacDonald P.J.P."/>
            <person name="McCowen C."/>
            <person name="Montmayeur A."/>
            <person name="Murphy C."/>
            <person name="Neiman D."/>
            <person name="Pearson M."/>
            <person name="Priest M."/>
            <person name="Roberts A."/>
            <person name="Saif S."/>
            <person name="Shea T."/>
            <person name="Sisk P."/>
            <person name="Stolte C."/>
            <person name="Sykes S."/>
            <person name="Wortman J."/>
            <person name="Nusbaum C."/>
            <person name="Birren B."/>
        </authorList>
    </citation>
    <scope>NUCLEOTIDE SEQUENCE [LARGE SCALE GENOMIC DNA]</scope>
    <source>
        <strain evidence="2 3">ATCC 51366</strain>
    </source>
</reference>
<feature type="transmembrane region" description="Helical" evidence="1">
    <location>
        <begin position="12"/>
        <end position="29"/>
    </location>
</feature>
<comment type="caution">
    <text evidence="2">The sequence shown here is derived from an EMBL/GenBank/DDBJ whole genome shotgun (WGS) entry which is preliminary data.</text>
</comment>
<dbReference type="Proteomes" id="UP000004191">
    <property type="component" value="Unassembled WGS sequence"/>
</dbReference>
<dbReference type="RefSeq" id="WP_005396815.1">
    <property type="nucleotide sequence ID" value="NZ_JH601088.1"/>
</dbReference>
<gene>
    <name evidence="2" type="ORF">HMPREF9709_00043</name>
</gene>
<feature type="transmembrane region" description="Helical" evidence="1">
    <location>
        <begin position="78"/>
        <end position="108"/>
    </location>
</feature>
<feature type="transmembrane region" description="Helical" evidence="1">
    <location>
        <begin position="44"/>
        <end position="66"/>
    </location>
</feature>
<feature type="transmembrane region" description="Helical" evidence="1">
    <location>
        <begin position="128"/>
        <end position="150"/>
    </location>
</feature>
<evidence type="ECO:0000256" key="1">
    <source>
        <dbReference type="SAM" id="Phobius"/>
    </source>
</evidence>